<dbReference type="AlphaFoldDB" id="A0A8C7XT57"/>
<organism evidence="3 4">
    <name type="scientific">Oryzias sinensis</name>
    <name type="common">Chinese medaka</name>
    <dbReference type="NCBI Taxonomy" id="183150"/>
    <lineage>
        <taxon>Eukaryota</taxon>
        <taxon>Metazoa</taxon>
        <taxon>Chordata</taxon>
        <taxon>Craniata</taxon>
        <taxon>Vertebrata</taxon>
        <taxon>Euteleostomi</taxon>
        <taxon>Actinopterygii</taxon>
        <taxon>Neopterygii</taxon>
        <taxon>Teleostei</taxon>
        <taxon>Neoteleostei</taxon>
        <taxon>Acanthomorphata</taxon>
        <taxon>Ovalentaria</taxon>
        <taxon>Atherinomorphae</taxon>
        <taxon>Beloniformes</taxon>
        <taxon>Adrianichthyidae</taxon>
        <taxon>Oryziinae</taxon>
        <taxon>Oryzias</taxon>
    </lineage>
</organism>
<dbReference type="Ensembl" id="ENSOSIT00000018134.1">
    <property type="protein sequence ID" value="ENSOSIP00000017161.1"/>
    <property type="gene ID" value="ENSOSIG00000009397.1"/>
</dbReference>
<evidence type="ECO:0000259" key="2">
    <source>
        <dbReference type="Pfam" id="PF02866"/>
    </source>
</evidence>
<dbReference type="PANTHER" id="PTHR43128:SF33">
    <property type="entry name" value="UBIQUITIN-CONJUGATING ENZYME E2 VARIANT 3"/>
    <property type="match status" value="1"/>
</dbReference>
<dbReference type="Gene3D" id="3.90.110.10">
    <property type="entry name" value="Lactate dehydrogenase/glycoside hydrolase, family 4, C-terminal"/>
    <property type="match status" value="1"/>
</dbReference>
<reference evidence="3" key="1">
    <citation type="submission" date="2025-08" db="UniProtKB">
        <authorList>
            <consortium name="Ensembl"/>
        </authorList>
    </citation>
    <scope>IDENTIFICATION</scope>
</reference>
<sequence length="282" mass="30940">MGRWWEGPPRSAEKQTLRVELRKLRLSSVRPVCVCGLQGCRGDGQRLEQRAVVCASGPDQRGPVRRDHPQRGASQPQRHPADCIAARWGRSQWRRSFLLPAAPHLRLCSSAVDIMTHVAWRQSGLPPTHVIGAGCNLDSERLSHILNINLNTRKPAWVLGELSDSVPGSAGPRPQLPVLTRCLTVSRAFEMMRNRGQRSWSVGLSVADITNSVLTDRRKTHSVSTLAQGWGGISTEVFLSLPCIMGANGSTRLVGALLGQEEDARLRDSVASLSTLMSQLRV</sequence>
<dbReference type="GO" id="GO:0004459">
    <property type="term" value="F:L-lactate dehydrogenase (NAD+) activity"/>
    <property type="evidence" value="ECO:0007669"/>
    <property type="project" value="TreeGrafter"/>
</dbReference>
<dbReference type="PANTHER" id="PTHR43128">
    <property type="entry name" value="L-2-HYDROXYCARBOXYLATE DEHYDROGENASE (NAD(P)(+))"/>
    <property type="match status" value="1"/>
</dbReference>
<dbReference type="InterPro" id="IPR022383">
    <property type="entry name" value="Lactate/malate_DH_C"/>
</dbReference>
<name>A0A8C7XT57_9TELE</name>
<dbReference type="Proteomes" id="UP000694383">
    <property type="component" value="Unplaced"/>
</dbReference>
<feature type="region of interest" description="Disordered" evidence="1">
    <location>
        <begin position="57"/>
        <end position="80"/>
    </location>
</feature>
<evidence type="ECO:0000313" key="3">
    <source>
        <dbReference type="Ensembl" id="ENSOSIP00000017161.1"/>
    </source>
</evidence>
<dbReference type="GeneTree" id="ENSGT00940000164122"/>
<dbReference type="GO" id="GO:0006089">
    <property type="term" value="P:lactate metabolic process"/>
    <property type="evidence" value="ECO:0007669"/>
    <property type="project" value="TreeGrafter"/>
</dbReference>
<dbReference type="InterPro" id="IPR015955">
    <property type="entry name" value="Lactate_DH/Glyco_Ohase_4_C"/>
</dbReference>
<proteinExistence type="predicted"/>
<reference evidence="3" key="2">
    <citation type="submission" date="2025-09" db="UniProtKB">
        <authorList>
            <consortium name="Ensembl"/>
        </authorList>
    </citation>
    <scope>IDENTIFICATION</scope>
</reference>
<dbReference type="SUPFAM" id="SSF56327">
    <property type="entry name" value="LDH C-terminal domain-like"/>
    <property type="match status" value="1"/>
</dbReference>
<evidence type="ECO:0000313" key="4">
    <source>
        <dbReference type="Proteomes" id="UP000694383"/>
    </source>
</evidence>
<dbReference type="Pfam" id="PF02866">
    <property type="entry name" value="Ldh_1_C"/>
    <property type="match status" value="1"/>
</dbReference>
<accession>A0A8C7XT57</accession>
<dbReference type="InterPro" id="IPR001557">
    <property type="entry name" value="L-lactate/malate_DH"/>
</dbReference>
<evidence type="ECO:0000256" key="1">
    <source>
        <dbReference type="SAM" id="MobiDB-lite"/>
    </source>
</evidence>
<protein>
    <recommendedName>
        <fullName evidence="2">Lactate/malate dehydrogenase C-terminal domain-containing protein</fullName>
    </recommendedName>
</protein>
<dbReference type="PRINTS" id="PR00086">
    <property type="entry name" value="LLDHDRGNASE"/>
</dbReference>
<feature type="domain" description="Lactate/malate dehydrogenase C-terminal" evidence="2">
    <location>
        <begin position="194"/>
        <end position="276"/>
    </location>
</feature>
<keyword evidence="4" id="KW-1185">Reference proteome</keyword>